<sequence>MMEDKRKRYIPFGYKLLISYLIICLVPIIAIGLFSYTTFMSSMKEQKRDNMMETLQQIGDNVAFKLDDIRRISDLLYNDNTLAGDIQNYNMGWDSYESTVRYVIPKFQSTINATGQDIQLTVYMNNPAFPEIYGKSEQKIDPLGVQKRSFEMYNISRIENEDWYKGFPEEQYGRTMLWQQVGDDREHGNISFLRRLVDSSDPFTHSQIGFIRITTKIAGIFQSLDYRKLGTDTLVFAINAQDKIVYASEDALIHSDWVDYTSNDDKMVISQDLPGINMNLAAVIPIETLENNAKRLANWTVLVCLISISVCAVASIFISRVFSKRIGKVVSLLRMFQEGDFDKRIRYKGGDEFTYIASGLNQLGEHMNRLIKETYLTKIEKQELELESLQAQINPHFLYNTLSSISRLAKFGELEKLQLMVMELSKFYRYSLNNGETLISIAKELEQVKAYIEIQKIKYTDRLVAEFEVDPSVLTYDTVKLILQPFVENVIEHGWSGEGIIRVKIHTVMDEGHIKFRIIDDGSGMSEETIAQIFKPNDGVYLGYGIRNVEQRIKLYFGNDYGVSIQSKIGGGTTIAITIPATTRQRLNSG</sequence>
<dbReference type="CDD" id="cd06225">
    <property type="entry name" value="HAMP"/>
    <property type="match status" value="1"/>
</dbReference>
<keyword evidence="10" id="KW-0902">Two-component regulatory system</keyword>
<dbReference type="PROSITE" id="PS50109">
    <property type="entry name" value="HIS_KIN"/>
    <property type="match status" value="1"/>
</dbReference>
<protein>
    <recommendedName>
        <fullName evidence="3">histidine kinase</fullName>
        <ecNumber evidence="3">2.7.13.3</ecNumber>
    </recommendedName>
</protein>
<dbReference type="GO" id="GO:0005524">
    <property type="term" value="F:ATP binding"/>
    <property type="evidence" value="ECO:0007669"/>
    <property type="project" value="UniProtKB-KW"/>
</dbReference>
<dbReference type="AlphaFoldDB" id="A0A7Z2VN12"/>
<evidence type="ECO:0000256" key="10">
    <source>
        <dbReference type="ARBA" id="ARBA00023012"/>
    </source>
</evidence>
<evidence type="ECO:0000313" key="16">
    <source>
        <dbReference type="Proteomes" id="UP000502248"/>
    </source>
</evidence>
<dbReference type="SUPFAM" id="SSF55874">
    <property type="entry name" value="ATPase domain of HSP90 chaperone/DNA topoisomerase II/histidine kinase"/>
    <property type="match status" value="1"/>
</dbReference>
<dbReference type="InterPro" id="IPR010559">
    <property type="entry name" value="Sig_transdc_His_kin_internal"/>
</dbReference>
<feature type="domain" description="Histidine kinase" evidence="13">
    <location>
        <begin position="482"/>
        <end position="583"/>
    </location>
</feature>
<keyword evidence="12" id="KW-0812">Transmembrane</keyword>
<reference evidence="15 16" key="1">
    <citation type="submission" date="2020-04" db="EMBL/GenBank/DDBJ databases">
        <title>Genome sequencing of novel species.</title>
        <authorList>
            <person name="Heo J."/>
            <person name="Kim S.-J."/>
            <person name="Kim J.-S."/>
            <person name="Hong S.-B."/>
            <person name="Kwon S.-W."/>
        </authorList>
    </citation>
    <scope>NUCLEOTIDE SEQUENCE [LARGE SCALE GENOMIC DNA]</scope>
    <source>
        <strain evidence="15 16">MFER-1</strain>
    </source>
</reference>
<dbReference type="InterPro" id="IPR036890">
    <property type="entry name" value="HATPase_C_sf"/>
</dbReference>
<dbReference type="Pfam" id="PF02518">
    <property type="entry name" value="HATPase_c"/>
    <property type="match status" value="1"/>
</dbReference>
<feature type="transmembrane region" description="Helical" evidence="12">
    <location>
        <begin position="296"/>
        <end position="318"/>
    </location>
</feature>
<evidence type="ECO:0000256" key="7">
    <source>
        <dbReference type="ARBA" id="ARBA00022741"/>
    </source>
</evidence>
<dbReference type="InterPro" id="IPR003594">
    <property type="entry name" value="HATPase_dom"/>
</dbReference>
<dbReference type="InterPro" id="IPR003660">
    <property type="entry name" value="HAMP_dom"/>
</dbReference>
<dbReference type="Gene3D" id="3.30.565.10">
    <property type="entry name" value="Histidine kinase-like ATPase, C-terminal domain"/>
    <property type="match status" value="1"/>
</dbReference>
<evidence type="ECO:0000256" key="4">
    <source>
        <dbReference type="ARBA" id="ARBA00022475"/>
    </source>
</evidence>
<comment type="catalytic activity">
    <reaction evidence="1">
        <text>ATP + protein L-histidine = ADP + protein N-phospho-L-histidine.</text>
        <dbReference type="EC" id="2.7.13.3"/>
    </reaction>
</comment>
<keyword evidence="8 15" id="KW-0418">Kinase</keyword>
<dbReference type="GO" id="GO:0000155">
    <property type="term" value="F:phosphorelay sensor kinase activity"/>
    <property type="evidence" value="ECO:0007669"/>
    <property type="project" value="InterPro"/>
</dbReference>
<keyword evidence="4" id="KW-1003">Cell membrane</keyword>
<keyword evidence="7" id="KW-0547">Nucleotide-binding</keyword>
<dbReference type="GO" id="GO:0005886">
    <property type="term" value="C:plasma membrane"/>
    <property type="evidence" value="ECO:0007669"/>
    <property type="project" value="UniProtKB-SubCell"/>
</dbReference>
<keyword evidence="16" id="KW-1185">Reference proteome</keyword>
<dbReference type="PANTHER" id="PTHR34220">
    <property type="entry name" value="SENSOR HISTIDINE KINASE YPDA"/>
    <property type="match status" value="1"/>
</dbReference>
<keyword evidence="5" id="KW-0597">Phosphoprotein</keyword>
<keyword evidence="9" id="KW-0067">ATP-binding</keyword>
<evidence type="ECO:0000256" key="5">
    <source>
        <dbReference type="ARBA" id="ARBA00022553"/>
    </source>
</evidence>
<evidence type="ECO:0000256" key="12">
    <source>
        <dbReference type="SAM" id="Phobius"/>
    </source>
</evidence>
<dbReference type="SMART" id="SM00387">
    <property type="entry name" value="HATPase_c"/>
    <property type="match status" value="1"/>
</dbReference>
<dbReference type="InterPro" id="IPR005467">
    <property type="entry name" value="His_kinase_dom"/>
</dbReference>
<dbReference type="PANTHER" id="PTHR34220:SF7">
    <property type="entry name" value="SENSOR HISTIDINE KINASE YPDA"/>
    <property type="match status" value="1"/>
</dbReference>
<organism evidence="15 16">
    <name type="scientific">Cohnella herbarum</name>
    <dbReference type="NCBI Taxonomy" id="2728023"/>
    <lineage>
        <taxon>Bacteria</taxon>
        <taxon>Bacillati</taxon>
        <taxon>Bacillota</taxon>
        <taxon>Bacilli</taxon>
        <taxon>Bacillales</taxon>
        <taxon>Paenibacillaceae</taxon>
        <taxon>Cohnella</taxon>
    </lineage>
</organism>
<evidence type="ECO:0000259" key="13">
    <source>
        <dbReference type="PROSITE" id="PS50109"/>
    </source>
</evidence>
<evidence type="ECO:0000256" key="9">
    <source>
        <dbReference type="ARBA" id="ARBA00022840"/>
    </source>
</evidence>
<feature type="transmembrane region" description="Helical" evidence="12">
    <location>
        <begin position="12"/>
        <end position="36"/>
    </location>
</feature>
<evidence type="ECO:0000256" key="2">
    <source>
        <dbReference type="ARBA" id="ARBA00004651"/>
    </source>
</evidence>
<dbReference type="Gene3D" id="6.10.340.10">
    <property type="match status" value="1"/>
</dbReference>
<gene>
    <name evidence="15" type="ORF">HH215_26245</name>
</gene>
<keyword evidence="12" id="KW-1133">Transmembrane helix</keyword>
<accession>A0A7Z2VN12</accession>
<keyword evidence="11 12" id="KW-0472">Membrane</keyword>
<dbReference type="InterPro" id="IPR050640">
    <property type="entry name" value="Bact_2-comp_sensor_kinase"/>
</dbReference>
<dbReference type="Pfam" id="PF06580">
    <property type="entry name" value="His_kinase"/>
    <property type="match status" value="1"/>
</dbReference>
<dbReference type="EC" id="2.7.13.3" evidence="3"/>
<dbReference type="Proteomes" id="UP000502248">
    <property type="component" value="Chromosome"/>
</dbReference>
<dbReference type="PROSITE" id="PS50885">
    <property type="entry name" value="HAMP"/>
    <property type="match status" value="1"/>
</dbReference>
<evidence type="ECO:0000313" key="15">
    <source>
        <dbReference type="EMBL" id="QJD86321.1"/>
    </source>
</evidence>
<evidence type="ECO:0000256" key="8">
    <source>
        <dbReference type="ARBA" id="ARBA00022777"/>
    </source>
</evidence>
<dbReference type="KEGG" id="cheb:HH215_26245"/>
<name>A0A7Z2VN12_9BACL</name>
<comment type="subcellular location">
    <subcellularLocation>
        <location evidence="2">Cell membrane</location>
        <topology evidence="2">Multi-pass membrane protein</topology>
    </subcellularLocation>
</comment>
<evidence type="ECO:0000256" key="1">
    <source>
        <dbReference type="ARBA" id="ARBA00000085"/>
    </source>
</evidence>
<evidence type="ECO:0000256" key="6">
    <source>
        <dbReference type="ARBA" id="ARBA00022679"/>
    </source>
</evidence>
<evidence type="ECO:0000256" key="3">
    <source>
        <dbReference type="ARBA" id="ARBA00012438"/>
    </source>
</evidence>
<proteinExistence type="predicted"/>
<evidence type="ECO:0000256" key="11">
    <source>
        <dbReference type="ARBA" id="ARBA00023136"/>
    </source>
</evidence>
<dbReference type="EMBL" id="CP051680">
    <property type="protein sequence ID" value="QJD86321.1"/>
    <property type="molecule type" value="Genomic_DNA"/>
</dbReference>
<evidence type="ECO:0000259" key="14">
    <source>
        <dbReference type="PROSITE" id="PS50885"/>
    </source>
</evidence>
<feature type="domain" description="HAMP" evidence="14">
    <location>
        <begin position="320"/>
        <end position="372"/>
    </location>
</feature>
<dbReference type="SMART" id="SM00304">
    <property type="entry name" value="HAMP"/>
    <property type="match status" value="1"/>
</dbReference>
<keyword evidence="6" id="KW-0808">Transferase</keyword>
<dbReference type="Pfam" id="PF00672">
    <property type="entry name" value="HAMP"/>
    <property type="match status" value="1"/>
</dbReference>